<organism evidence="1 2">
    <name type="scientific">Multifurca ochricompacta</name>
    <dbReference type="NCBI Taxonomy" id="376703"/>
    <lineage>
        <taxon>Eukaryota</taxon>
        <taxon>Fungi</taxon>
        <taxon>Dikarya</taxon>
        <taxon>Basidiomycota</taxon>
        <taxon>Agaricomycotina</taxon>
        <taxon>Agaricomycetes</taxon>
        <taxon>Russulales</taxon>
        <taxon>Russulaceae</taxon>
        <taxon>Multifurca</taxon>
    </lineage>
</organism>
<dbReference type="EMBL" id="WTXG01000361">
    <property type="protein sequence ID" value="KAI0289152.1"/>
    <property type="molecule type" value="Genomic_DNA"/>
</dbReference>
<keyword evidence="2" id="KW-1185">Reference proteome</keyword>
<name>A0AAD4QIM9_9AGAM</name>
<evidence type="ECO:0000313" key="1">
    <source>
        <dbReference type="EMBL" id="KAI0289152.1"/>
    </source>
</evidence>
<comment type="caution">
    <text evidence="1">The sequence shown here is derived from an EMBL/GenBank/DDBJ whole genome shotgun (WGS) entry which is preliminary data.</text>
</comment>
<dbReference type="Proteomes" id="UP001203297">
    <property type="component" value="Unassembled WGS sequence"/>
</dbReference>
<protein>
    <submittedName>
        <fullName evidence="1">Uncharacterized protein</fullName>
    </submittedName>
</protein>
<proteinExistence type="predicted"/>
<accession>A0AAD4QIM9</accession>
<evidence type="ECO:0000313" key="2">
    <source>
        <dbReference type="Proteomes" id="UP001203297"/>
    </source>
</evidence>
<gene>
    <name evidence="1" type="ORF">B0F90DRAFT_899161</name>
</gene>
<sequence>MANCLSMLPNLESLSIMLKPLIRLPDQRSRQRSPPLLRAILPALIYFHFIGNSEYLEDLVSRIDAPLLVSLNLQFFDQPIIGIPQLSHFFSRTENLGLLTRAFLNFNCQPCIFFRPTGDEMIGYRHSIWLSWCELTNQQLSFMVQICNQLSPILFKLKAFSIYANSGEQWLQDGTDPAEWLGLFRPFTAVETLYVSKDLGPHVAPALEDLSRDPAMAVLPELRQVQFESSQEISVNQFVTARELSGFGHPLTMEYDKNFIWFEVI</sequence>
<reference evidence="1" key="1">
    <citation type="journal article" date="2022" name="New Phytol.">
        <title>Evolutionary transition to the ectomycorrhizal habit in the genomes of a hyperdiverse lineage of mushroom-forming fungi.</title>
        <authorList>
            <person name="Looney B."/>
            <person name="Miyauchi S."/>
            <person name="Morin E."/>
            <person name="Drula E."/>
            <person name="Courty P.E."/>
            <person name="Kohler A."/>
            <person name="Kuo A."/>
            <person name="LaButti K."/>
            <person name="Pangilinan J."/>
            <person name="Lipzen A."/>
            <person name="Riley R."/>
            <person name="Andreopoulos W."/>
            <person name="He G."/>
            <person name="Johnson J."/>
            <person name="Nolan M."/>
            <person name="Tritt A."/>
            <person name="Barry K.W."/>
            <person name="Grigoriev I.V."/>
            <person name="Nagy L.G."/>
            <person name="Hibbett D."/>
            <person name="Henrissat B."/>
            <person name="Matheny P.B."/>
            <person name="Labbe J."/>
            <person name="Martin F.M."/>
        </authorList>
    </citation>
    <scope>NUCLEOTIDE SEQUENCE</scope>
    <source>
        <strain evidence="1">BPL690</strain>
    </source>
</reference>
<dbReference type="AlphaFoldDB" id="A0AAD4QIM9"/>